<protein>
    <submittedName>
        <fullName evidence="2">tRNA (Adenosine(37)-N6)-threonylcarbamoyltransferase complex dimerization subunit type 1 TsaB</fullName>
        <ecNumber evidence="2">2.3.1.234</ecNumber>
    </submittedName>
</protein>
<dbReference type="Proteomes" id="UP000713596">
    <property type="component" value="Unassembled WGS sequence"/>
</dbReference>
<comment type="caution">
    <text evidence="2">The sequence shown here is derived from an EMBL/GenBank/DDBJ whole genome shotgun (WGS) entry which is preliminary data.</text>
</comment>
<proteinExistence type="predicted"/>
<dbReference type="Gene3D" id="3.30.420.40">
    <property type="match status" value="2"/>
</dbReference>
<dbReference type="EC" id="2.3.1.234" evidence="2"/>
<evidence type="ECO:0000313" key="2">
    <source>
        <dbReference type="EMBL" id="MBU3805444.1"/>
    </source>
</evidence>
<keyword evidence="2" id="KW-0808">Transferase</keyword>
<dbReference type="PANTHER" id="PTHR11735:SF11">
    <property type="entry name" value="TRNA THREONYLCARBAMOYLADENOSINE BIOSYNTHESIS PROTEIN TSAB"/>
    <property type="match status" value="1"/>
</dbReference>
<dbReference type="AlphaFoldDB" id="A0A948T1Q1"/>
<sequence length="234" mass="24802">MIYMGLDTSGRSASVAIMEDNTLLYECTLNTGLTHSETLLELVHQALTQCHLTPQQVDVWGVCSGPGSFTGLRIGIALVKGLSFGSNAVCAPVSTLEALAFGLPAEGTVVSALDARRGQVYWAGFSAGAVPTRLTSDEASSLDCLDEFVENCKKPLFFVGDGAGLCYNRYDSIAGVRPCTPVQQCCPASGVCLAAKESYAKGLCVPPAQLMPNYLRLSQAERERKARLEGEPAT</sequence>
<dbReference type="Pfam" id="PF00814">
    <property type="entry name" value="TsaD"/>
    <property type="match status" value="1"/>
</dbReference>
<feature type="domain" description="Gcp-like" evidence="1">
    <location>
        <begin position="34"/>
        <end position="123"/>
    </location>
</feature>
<dbReference type="GO" id="GO:0005829">
    <property type="term" value="C:cytosol"/>
    <property type="evidence" value="ECO:0007669"/>
    <property type="project" value="TreeGrafter"/>
</dbReference>
<gene>
    <name evidence="2" type="primary">tsaB</name>
    <name evidence="2" type="ORF">H9882_00865</name>
</gene>
<dbReference type="GO" id="GO:0002949">
    <property type="term" value="P:tRNA threonylcarbamoyladenosine modification"/>
    <property type="evidence" value="ECO:0007669"/>
    <property type="project" value="InterPro"/>
</dbReference>
<dbReference type="NCBIfam" id="TIGR03725">
    <property type="entry name" value="T6A_YeaZ"/>
    <property type="match status" value="1"/>
</dbReference>
<dbReference type="InterPro" id="IPR022496">
    <property type="entry name" value="T6A_TsaB"/>
</dbReference>
<dbReference type="CDD" id="cd24032">
    <property type="entry name" value="ASKHA_NBD_TsaB"/>
    <property type="match status" value="1"/>
</dbReference>
<dbReference type="GO" id="GO:0061711">
    <property type="term" value="F:tRNA N(6)-L-threonylcarbamoyladenine synthase activity"/>
    <property type="evidence" value="ECO:0007669"/>
    <property type="project" value="UniProtKB-EC"/>
</dbReference>
<dbReference type="EMBL" id="JAHLFP010000006">
    <property type="protein sequence ID" value="MBU3805444.1"/>
    <property type="molecule type" value="Genomic_DNA"/>
</dbReference>
<organism evidence="2 3">
    <name type="scientific">Candidatus Allofournierella pullistercoris</name>
    <dbReference type="NCBI Taxonomy" id="2838597"/>
    <lineage>
        <taxon>Bacteria</taxon>
        <taxon>Bacillati</taxon>
        <taxon>Bacillota</taxon>
        <taxon>Clostridia</taxon>
        <taxon>Eubacteriales</taxon>
        <taxon>Oscillospiraceae</taxon>
        <taxon>Allofournierella</taxon>
    </lineage>
</organism>
<dbReference type="PANTHER" id="PTHR11735">
    <property type="entry name" value="TRNA N6-ADENOSINE THREONYLCARBAMOYLTRANSFERASE"/>
    <property type="match status" value="1"/>
</dbReference>
<dbReference type="InterPro" id="IPR043129">
    <property type="entry name" value="ATPase_NBD"/>
</dbReference>
<reference evidence="2" key="2">
    <citation type="submission" date="2021-04" db="EMBL/GenBank/DDBJ databases">
        <authorList>
            <person name="Gilroy R."/>
        </authorList>
    </citation>
    <scope>NUCLEOTIDE SEQUENCE</scope>
    <source>
        <strain evidence="2">B5_2728</strain>
    </source>
</reference>
<dbReference type="SUPFAM" id="SSF53067">
    <property type="entry name" value="Actin-like ATPase domain"/>
    <property type="match status" value="2"/>
</dbReference>
<keyword evidence="2" id="KW-0012">Acyltransferase</keyword>
<dbReference type="InterPro" id="IPR000905">
    <property type="entry name" value="Gcp-like_dom"/>
</dbReference>
<evidence type="ECO:0000313" key="3">
    <source>
        <dbReference type="Proteomes" id="UP000713596"/>
    </source>
</evidence>
<accession>A0A948T1Q1</accession>
<name>A0A948T1Q1_9FIRM</name>
<evidence type="ECO:0000259" key="1">
    <source>
        <dbReference type="Pfam" id="PF00814"/>
    </source>
</evidence>
<reference evidence="2" key="1">
    <citation type="journal article" date="2021" name="PeerJ">
        <title>Extensive microbial diversity within the chicken gut microbiome revealed by metagenomics and culture.</title>
        <authorList>
            <person name="Gilroy R."/>
            <person name="Ravi A."/>
            <person name="Getino M."/>
            <person name="Pursley I."/>
            <person name="Horton D.L."/>
            <person name="Alikhan N.F."/>
            <person name="Baker D."/>
            <person name="Gharbi K."/>
            <person name="Hall N."/>
            <person name="Watson M."/>
            <person name="Adriaenssens E.M."/>
            <person name="Foster-Nyarko E."/>
            <person name="Jarju S."/>
            <person name="Secka A."/>
            <person name="Antonio M."/>
            <person name="Oren A."/>
            <person name="Chaudhuri R.R."/>
            <person name="La Ragione R."/>
            <person name="Hildebrand F."/>
            <person name="Pallen M.J."/>
        </authorList>
    </citation>
    <scope>NUCLEOTIDE SEQUENCE</scope>
    <source>
        <strain evidence="2">B5_2728</strain>
    </source>
</reference>